<dbReference type="Proteomes" id="UP000546917">
    <property type="component" value="Unassembled WGS sequence"/>
</dbReference>
<reference evidence="3 5" key="2">
    <citation type="submission" date="2020-05" db="EMBL/GenBank/DDBJ databases">
        <authorList>
            <person name="Zhang R."/>
        </authorList>
    </citation>
    <scope>NUCLEOTIDE SEQUENCE [LARGE SCALE GENOMIC DNA]</scope>
    <source>
        <strain evidence="3 5">DSM 28986</strain>
    </source>
</reference>
<reference evidence="2 4" key="1">
    <citation type="submission" date="2011-10" db="EMBL/GenBank/DDBJ databases">
        <title>Metabolic and evolutionary patterns in the extreme acidophile Ferroplasma acidiphilum.</title>
        <authorList>
            <person name="Golyshina O.V."/>
            <person name="Kozyavkin S.A."/>
            <person name="Tatusov R.L."/>
            <person name="Slesarev A.I."/>
            <person name="Golyshin P.N."/>
        </authorList>
    </citation>
    <scope>NUCLEOTIDE SEQUENCE [LARGE SCALE GENOMIC DNA]</scope>
    <source>
        <strain evidence="2">Berkeley</strain>
        <strain evidence="4">Y</strain>
    </source>
</reference>
<accession>A0A1V0N5Q5</accession>
<dbReference type="GO" id="GO:0003677">
    <property type="term" value="F:DNA binding"/>
    <property type="evidence" value="ECO:0007669"/>
    <property type="project" value="UniProtKB-KW"/>
</dbReference>
<evidence type="ECO:0000313" key="2">
    <source>
        <dbReference type="EMBL" id="ARD85434.1"/>
    </source>
</evidence>
<dbReference type="PANTHER" id="PTHR34236:SF1">
    <property type="entry name" value="DIMETHYL SULFOXIDE REDUCTASE TRANSCRIPTIONAL ACTIVATOR"/>
    <property type="match status" value="1"/>
</dbReference>
<dbReference type="EMBL" id="CP015363">
    <property type="protein sequence ID" value="ARD85434.1"/>
    <property type="molecule type" value="Genomic_DNA"/>
</dbReference>
<keyword evidence="4" id="KW-1185">Reference proteome</keyword>
<proteinExistence type="predicted"/>
<dbReference type="GeneID" id="31677078"/>
<dbReference type="AlphaFoldDB" id="A0A1V0N5Q5"/>
<keyword evidence="2" id="KW-0238">DNA-binding</keyword>
<sequence length="215" mass="24684">MYFLSVHVAGDCSLSKSTENNESKIIISNIYNMRDSANSLIAYSIGSDINNIYRRDFSTIRFIKGKYANMFIGTKKGHNIMQAINESGGIPMYPFIAFNGGESYFIMHFDKSSMMRDLELIEKNNKIKYFDYTSVSSGDSIMDISRNLNQEMNMMRLTPTEKKIIQEAYNSGYLDWPRTTSLDDIARRFSISKPTALLHIRNAEKKILSCFIARH</sequence>
<evidence type="ECO:0000259" key="1">
    <source>
        <dbReference type="Pfam" id="PF04967"/>
    </source>
</evidence>
<name>A0A1V0N5Q5_9ARCH</name>
<evidence type="ECO:0000313" key="3">
    <source>
        <dbReference type="EMBL" id="NOL59516.1"/>
    </source>
</evidence>
<dbReference type="RefSeq" id="WP_081142972.1">
    <property type="nucleotide sequence ID" value="NZ_CP015363.1"/>
</dbReference>
<evidence type="ECO:0000313" key="5">
    <source>
        <dbReference type="Proteomes" id="UP000546917"/>
    </source>
</evidence>
<dbReference type="OrthoDB" id="168808at2157"/>
<dbReference type="KEGG" id="fai:FAD_1588"/>
<feature type="domain" description="HTH bat-type" evidence="1">
    <location>
        <begin position="157"/>
        <end position="208"/>
    </location>
</feature>
<dbReference type="Proteomes" id="UP000192050">
    <property type="component" value="Chromosome"/>
</dbReference>
<evidence type="ECO:0000313" key="4">
    <source>
        <dbReference type="Proteomes" id="UP000192050"/>
    </source>
</evidence>
<gene>
    <name evidence="2" type="ORF">FAD_1588</name>
    <name evidence="3" type="ORF">HLB00_01520</name>
</gene>
<dbReference type="EMBL" id="JABGBP010000041">
    <property type="protein sequence ID" value="NOL59516.1"/>
    <property type="molecule type" value="Genomic_DNA"/>
</dbReference>
<dbReference type="STRING" id="74969.FAD_1588"/>
<dbReference type="InterPro" id="IPR007050">
    <property type="entry name" value="HTH_bacterioopsin"/>
</dbReference>
<dbReference type="PANTHER" id="PTHR34236">
    <property type="entry name" value="DIMETHYL SULFOXIDE REDUCTASE TRANSCRIPTIONAL ACTIVATOR"/>
    <property type="match status" value="1"/>
</dbReference>
<dbReference type="Pfam" id="PF04967">
    <property type="entry name" value="HTH_10"/>
    <property type="match status" value="1"/>
</dbReference>
<protein>
    <submittedName>
        <fullName evidence="2">DNA-binding protein</fullName>
    </submittedName>
</protein>
<organism evidence="2 4">
    <name type="scientific">Ferroplasma acidiphilum</name>
    <dbReference type="NCBI Taxonomy" id="74969"/>
    <lineage>
        <taxon>Archaea</taxon>
        <taxon>Methanobacteriati</taxon>
        <taxon>Thermoplasmatota</taxon>
        <taxon>Thermoplasmata</taxon>
        <taxon>Thermoplasmatales</taxon>
        <taxon>Ferroplasmaceae</taxon>
        <taxon>Ferroplasma</taxon>
    </lineage>
</organism>